<reference evidence="7" key="1">
    <citation type="submission" date="2025-08" db="UniProtKB">
        <authorList>
            <consortium name="Ensembl"/>
        </authorList>
    </citation>
    <scope>IDENTIFICATION</scope>
</reference>
<dbReference type="InterPro" id="IPR017452">
    <property type="entry name" value="GPCR_Rhodpsn_7TM"/>
</dbReference>
<evidence type="ECO:0000256" key="4">
    <source>
        <dbReference type="ARBA" id="ARBA00023136"/>
    </source>
</evidence>
<keyword evidence="3 5" id="KW-1133">Transmembrane helix</keyword>
<dbReference type="GO" id="GO:0016020">
    <property type="term" value="C:membrane"/>
    <property type="evidence" value="ECO:0007669"/>
    <property type="project" value="UniProtKB-SubCell"/>
</dbReference>
<feature type="transmembrane region" description="Helical" evidence="5">
    <location>
        <begin position="216"/>
        <end position="236"/>
    </location>
</feature>
<reference evidence="7" key="2">
    <citation type="submission" date="2025-09" db="UniProtKB">
        <authorList>
            <consortium name="Ensembl"/>
        </authorList>
    </citation>
    <scope>IDENTIFICATION</scope>
</reference>
<accession>A0A3Q3J2Z9</accession>
<dbReference type="GO" id="GO:0004984">
    <property type="term" value="F:olfactory receptor activity"/>
    <property type="evidence" value="ECO:0007669"/>
    <property type="project" value="TreeGrafter"/>
</dbReference>
<dbReference type="SUPFAM" id="SSF81321">
    <property type="entry name" value="Family A G protein-coupled receptor-like"/>
    <property type="match status" value="1"/>
</dbReference>
<organism evidence="7 8">
    <name type="scientific">Monopterus albus</name>
    <name type="common">Swamp eel</name>
    <dbReference type="NCBI Taxonomy" id="43700"/>
    <lineage>
        <taxon>Eukaryota</taxon>
        <taxon>Metazoa</taxon>
        <taxon>Chordata</taxon>
        <taxon>Craniata</taxon>
        <taxon>Vertebrata</taxon>
        <taxon>Euteleostomi</taxon>
        <taxon>Actinopterygii</taxon>
        <taxon>Neopterygii</taxon>
        <taxon>Teleostei</taxon>
        <taxon>Neoteleostei</taxon>
        <taxon>Acanthomorphata</taxon>
        <taxon>Anabantaria</taxon>
        <taxon>Synbranchiformes</taxon>
        <taxon>Synbranchidae</taxon>
        <taxon>Monopterus</taxon>
    </lineage>
</organism>
<name>A0A3Q3J2Z9_MONAL</name>
<evidence type="ECO:0000259" key="6">
    <source>
        <dbReference type="PROSITE" id="PS50262"/>
    </source>
</evidence>
<evidence type="ECO:0000256" key="3">
    <source>
        <dbReference type="ARBA" id="ARBA00022989"/>
    </source>
</evidence>
<feature type="transmembrane region" description="Helical" evidence="5">
    <location>
        <begin position="290"/>
        <end position="312"/>
    </location>
</feature>
<dbReference type="GO" id="GO:0005549">
    <property type="term" value="F:odorant binding"/>
    <property type="evidence" value="ECO:0007669"/>
    <property type="project" value="TreeGrafter"/>
</dbReference>
<dbReference type="Gene3D" id="1.20.1070.10">
    <property type="entry name" value="Rhodopsin 7-helix transmembrane proteins"/>
    <property type="match status" value="1"/>
</dbReference>
<protein>
    <recommendedName>
        <fullName evidence="6">G-protein coupled receptors family 1 profile domain-containing protein</fullName>
    </recommendedName>
</protein>
<dbReference type="Proteomes" id="UP000261600">
    <property type="component" value="Unplaced"/>
</dbReference>
<dbReference type="Pfam" id="PF00001">
    <property type="entry name" value="7tm_1"/>
    <property type="match status" value="1"/>
</dbReference>
<feature type="transmembrane region" description="Helical" evidence="5">
    <location>
        <begin position="105"/>
        <end position="128"/>
    </location>
</feature>
<feature type="domain" description="G-protein coupled receptors family 1 profile" evidence="6">
    <location>
        <begin position="66"/>
        <end position="312"/>
    </location>
</feature>
<keyword evidence="4 5" id="KW-0472">Membrane</keyword>
<sequence length="338" mass="38317">RFFICSNVQMKDCYISLCVEVTYFSKMLSGNEYQTNVSTQLQYRGLLEKVMFSTLTTVPCCVFLFINGTMLFTLRSRRVFRETSRYILLYNLLFADTVQLAQAQLLYLLAVSRILLMYSACVVLTLLTDLTNDISPLTLVVMSLERYVAVCYPLRHTTLSPLETVAVTVVWAFSSLNMLIRVLLLLDFISANLQMNDICGRESMLLSPVSDLYDKVYYYVLFVSASAVITSSYIGVMVAARAASTDKASARKARNTLLLHLVQLSLCLLSTMHSQILIVLSKIVTRLVFVYIQIVFYVCIFISPRCLSALIYGIRDQTIRPVLVNYLCYRKLCPSSQG</sequence>
<dbReference type="GO" id="GO:0004930">
    <property type="term" value="F:G protein-coupled receptor activity"/>
    <property type="evidence" value="ECO:0007669"/>
    <property type="project" value="InterPro"/>
</dbReference>
<evidence type="ECO:0000256" key="1">
    <source>
        <dbReference type="ARBA" id="ARBA00004370"/>
    </source>
</evidence>
<evidence type="ECO:0000256" key="5">
    <source>
        <dbReference type="SAM" id="Phobius"/>
    </source>
</evidence>
<dbReference type="AlphaFoldDB" id="A0A3Q3J2Z9"/>
<dbReference type="PROSITE" id="PS50262">
    <property type="entry name" value="G_PROTEIN_RECEP_F1_2"/>
    <property type="match status" value="1"/>
</dbReference>
<evidence type="ECO:0000256" key="2">
    <source>
        <dbReference type="ARBA" id="ARBA00022692"/>
    </source>
</evidence>
<dbReference type="InterPro" id="IPR052921">
    <property type="entry name" value="GPCR1_Superfamily_Member"/>
</dbReference>
<feature type="transmembrane region" description="Helical" evidence="5">
    <location>
        <begin position="257"/>
        <end position="278"/>
    </location>
</feature>
<proteinExistence type="predicted"/>
<evidence type="ECO:0000313" key="7">
    <source>
        <dbReference type="Ensembl" id="ENSMALP00000012718.1"/>
    </source>
</evidence>
<keyword evidence="2 5" id="KW-0812">Transmembrane</keyword>
<dbReference type="Ensembl" id="ENSMALT00000012987.1">
    <property type="protein sequence ID" value="ENSMALP00000012718.1"/>
    <property type="gene ID" value="ENSMALG00000009012.1"/>
</dbReference>
<feature type="transmembrane region" description="Helical" evidence="5">
    <location>
        <begin position="50"/>
        <end position="74"/>
    </location>
</feature>
<evidence type="ECO:0000313" key="8">
    <source>
        <dbReference type="Proteomes" id="UP000261600"/>
    </source>
</evidence>
<keyword evidence="8" id="KW-1185">Reference proteome</keyword>
<dbReference type="InterPro" id="IPR000276">
    <property type="entry name" value="GPCR_Rhodpsn"/>
</dbReference>
<dbReference type="FunFam" id="1.20.1070.10:FF:000096">
    <property type="entry name" value="Odorant receptor 131-2"/>
    <property type="match status" value="1"/>
</dbReference>
<dbReference type="PANTHER" id="PTHR26451">
    <property type="entry name" value="G_PROTEIN_RECEP_F1_2 DOMAIN-CONTAINING PROTEIN"/>
    <property type="match status" value="1"/>
</dbReference>
<dbReference type="PANTHER" id="PTHR26451:SF866">
    <property type="entry name" value="ODORANT RECEPTOR-RELATED"/>
    <property type="match status" value="1"/>
</dbReference>
<comment type="subcellular location">
    <subcellularLocation>
        <location evidence="1">Membrane</location>
    </subcellularLocation>
</comment>